<evidence type="ECO:0000313" key="1">
    <source>
        <dbReference type="EMBL" id="CDS38175.1"/>
    </source>
</evidence>
<dbReference type="EMBL" id="LN902847">
    <property type="protein sequence ID" value="CDS38175.1"/>
    <property type="molecule type" value="Genomic_DNA"/>
</dbReference>
<reference evidence="1" key="1">
    <citation type="journal article" date="2013" name="Nature">
        <title>The genomes of four tapeworm species reveal adaptations to parasitism.</title>
        <authorList>
            <person name="Tsai I.J."/>
            <person name="Zarowiecki M."/>
            <person name="Holroyd N."/>
            <person name="Garciarrubio A."/>
            <person name="Sanchez-Flores A."/>
            <person name="Brooks K.L."/>
            <person name="Tracey A."/>
            <person name="Bobes R.J."/>
            <person name="Fragoso G."/>
            <person name="Sciutto E."/>
            <person name="Aslett M."/>
            <person name="Beasley H."/>
            <person name="Bennett H.M."/>
            <person name="Cai J."/>
            <person name="Camicia F."/>
            <person name="Clark R."/>
            <person name="Cucher M."/>
            <person name="De Silva N."/>
            <person name="Day T.A."/>
            <person name="Deplazes P."/>
            <person name="Estrada K."/>
            <person name="Fernandez C."/>
            <person name="Holland P.W."/>
            <person name="Hou J."/>
            <person name="Hu S."/>
            <person name="Huckvale T."/>
            <person name="Hung S.S."/>
            <person name="Kamenetzky L."/>
            <person name="Keane J.A."/>
            <person name="Kiss F."/>
            <person name="Koziol U."/>
            <person name="Lambert O."/>
            <person name="Liu K."/>
            <person name="Luo X."/>
            <person name="Luo Y."/>
            <person name="Macchiaroli N."/>
            <person name="Nichol S."/>
            <person name="Paps J."/>
            <person name="Parkinson J."/>
            <person name="Pouchkina-Stantcheva N."/>
            <person name="Riddiford N."/>
            <person name="Rosenzvit M."/>
            <person name="Salinas G."/>
            <person name="Wasmuth J.D."/>
            <person name="Zamanian M."/>
            <person name="Zheng Y."/>
            <person name="Cai X."/>
            <person name="Soberon X."/>
            <person name="Olson P.D."/>
            <person name="Laclette J.P."/>
            <person name="Brehm K."/>
            <person name="Berriman M."/>
            <person name="Garciarrubio A."/>
            <person name="Bobes R.J."/>
            <person name="Fragoso G."/>
            <person name="Sanchez-Flores A."/>
            <person name="Estrada K."/>
            <person name="Cevallos M.A."/>
            <person name="Morett E."/>
            <person name="Gonzalez V."/>
            <person name="Portillo T."/>
            <person name="Ochoa-Leyva A."/>
            <person name="Jose M.V."/>
            <person name="Sciutto E."/>
            <person name="Landa A."/>
            <person name="Jimenez L."/>
            <person name="Valdes V."/>
            <person name="Carrero J.C."/>
            <person name="Larralde C."/>
            <person name="Morales-Montor J."/>
            <person name="Limon-Lason J."/>
            <person name="Soberon X."/>
            <person name="Laclette J.P."/>
        </authorList>
    </citation>
    <scope>NUCLEOTIDE SEQUENCE [LARGE SCALE GENOMIC DNA]</scope>
</reference>
<dbReference type="Proteomes" id="UP000017246">
    <property type="component" value="Unassembled WGS sequence"/>
</dbReference>
<accession>A0A068Y7K6</accession>
<protein>
    <submittedName>
        <fullName evidence="1">Expressed protein</fullName>
    </submittedName>
</protein>
<reference evidence="1" key="2">
    <citation type="submission" date="2015-11" db="EMBL/GenBank/DDBJ databases">
        <authorList>
            <person name="Zhang Y."/>
            <person name="Guo Z."/>
        </authorList>
    </citation>
    <scope>NUCLEOTIDE SEQUENCE</scope>
</reference>
<evidence type="ECO:0000313" key="2">
    <source>
        <dbReference type="Proteomes" id="UP000017246"/>
    </source>
</evidence>
<dbReference type="OrthoDB" id="10390278at2759"/>
<organism evidence="1 2">
    <name type="scientific">Echinococcus multilocularis</name>
    <name type="common">Fox tapeworm</name>
    <dbReference type="NCBI Taxonomy" id="6211"/>
    <lineage>
        <taxon>Eukaryota</taxon>
        <taxon>Metazoa</taxon>
        <taxon>Spiralia</taxon>
        <taxon>Lophotrochozoa</taxon>
        <taxon>Platyhelminthes</taxon>
        <taxon>Cestoda</taxon>
        <taxon>Eucestoda</taxon>
        <taxon>Cyclophyllidea</taxon>
        <taxon>Taeniidae</taxon>
        <taxon>Echinococcus</taxon>
    </lineage>
</organism>
<gene>
    <name evidence="1" type="ORF">EmuJ_000550400</name>
</gene>
<proteinExistence type="predicted"/>
<name>A0A068Y7K6_ECHMU</name>
<sequence length="74" mass="8258">MRMLKDNIKRTLEGIGHFISEDELGTGALEAGKTVINVVEKARERAEIWLGNVLKRLLEKANNAPKSGLLKLMK</sequence>
<keyword evidence="2" id="KW-1185">Reference proteome</keyword>
<dbReference type="AlphaFoldDB" id="A0A068Y7K6"/>